<dbReference type="PANTHER" id="PTHR22640:SF2">
    <property type="entry name" value="STRUCTURAL MAINTENANCE OF CHROMOSOMES FLEXIBLE HINGE DOMAIN-CONTAINING PROTEIN 1"/>
    <property type="match status" value="1"/>
</dbReference>
<name>A0ABN8S9G9_9CNID</name>
<evidence type="ECO:0000313" key="2">
    <source>
        <dbReference type="EMBL" id="CAH3188143.1"/>
    </source>
</evidence>
<gene>
    <name evidence="2" type="ORF">PLOB_00039153</name>
</gene>
<dbReference type="InterPro" id="IPR055109">
    <property type="entry name" value="SMCHD1_S5"/>
</dbReference>
<dbReference type="PANTHER" id="PTHR22640">
    <property type="entry name" value="STRUCTURAL MAINTENANCE OF CHROMOSOMES FLEXIBLE HINGE DOMAIN-CONTAINING PROTEIN 1"/>
    <property type="match status" value="1"/>
</dbReference>
<protein>
    <recommendedName>
        <fullName evidence="1">SMCHD1 ribosomal S5 domain-containing protein</fullName>
    </recommendedName>
</protein>
<proteinExistence type="predicted"/>
<dbReference type="Pfam" id="PF22899">
    <property type="entry name" value="SMCHD1_S5"/>
    <property type="match status" value="1"/>
</dbReference>
<evidence type="ECO:0000313" key="3">
    <source>
        <dbReference type="Proteomes" id="UP001159405"/>
    </source>
</evidence>
<dbReference type="Proteomes" id="UP001159405">
    <property type="component" value="Unassembled WGS sequence"/>
</dbReference>
<reference evidence="2 3" key="1">
    <citation type="submission" date="2022-05" db="EMBL/GenBank/DDBJ databases">
        <authorList>
            <consortium name="Genoscope - CEA"/>
            <person name="William W."/>
        </authorList>
    </citation>
    <scope>NUCLEOTIDE SEQUENCE [LARGE SCALE GENOMIC DNA]</scope>
</reference>
<comment type="caution">
    <text evidence="2">The sequence shown here is derived from an EMBL/GenBank/DDBJ whole genome shotgun (WGS) entry which is preliminary data.</text>
</comment>
<keyword evidence="3" id="KW-1185">Reference proteome</keyword>
<sequence length="44" mass="5034">MECHSRFSGCLWTNDTFQVSTNKLTFMDLEVKIKGKNTTSAESF</sequence>
<feature type="domain" description="SMCHD1 ribosomal S5" evidence="1">
    <location>
        <begin position="2"/>
        <end position="40"/>
    </location>
</feature>
<dbReference type="InterPro" id="IPR038892">
    <property type="entry name" value="SMCHD1"/>
</dbReference>
<organism evidence="2 3">
    <name type="scientific">Porites lobata</name>
    <dbReference type="NCBI Taxonomy" id="104759"/>
    <lineage>
        <taxon>Eukaryota</taxon>
        <taxon>Metazoa</taxon>
        <taxon>Cnidaria</taxon>
        <taxon>Anthozoa</taxon>
        <taxon>Hexacorallia</taxon>
        <taxon>Scleractinia</taxon>
        <taxon>Fungiina</taxon>
        <taxon>Poritidae</taxon>
        <taxon>Porites</taxon>
    </lineage>
</organism>
<dbReference type="EMBL" id="CALNXK010000594">
    <property type="protein sequence ID" value="CAH3188143.1"/>
    <property type="molecule type" value="Genomic_DNA"/>
</dbReference>
<accession>A0ABN8S9G9</accession>
<evidence type="ECO:0000259" key="1">
    <source>
        <dbReference type="Pfam" id="PF22899"/>
    </source>
</evidence>